<sequence>MEDLVRLKQTMLNITHELLSGCRFCVQIASDCDDRTPVHCVKYSGCAIPVQINAATCLSCQEYKKNAKRQEKPEIATSS</sequence>
<evidence type="ECO:0000313" key="2">
    <source>
        <dbReference type="Proteomes" id="UP000282311"/>
    </source>
</evidence>
<dbReference type="OrthoDB" id="2625604at2"/>
<organism evidence="1 2">
    <name type="scientific">Paenibacillus ginsengarvi</name>
    <dbReference type="NCBI Taxonomy" id="400777"/>
    <lineage>
        <taxon>Bacteria</taxon>
        <taxon>Bacillati</taxon>
        <taxon>Bacillota</taxon>
        <taxon>Bacilli</taxon>
        <taxon>Bacillales</taxon>
        <taxon>Paenibacillaceae</taxon>
        <taxon>Paenibacillus</taxon>
    </lineage>
</organism>
<name>A0A3B0CLZ7_9BACL</name>
<evidence type="ECO:0000313" key="1">
    <source>
        <dbReference type="EMBL" id="RKN85259.1"/>
    </source>
</evidence>
<accession>A0A3B0CLZ7</accession>
<keyword evidence="2" id="KW-1185">Reference proteome</keyword>
<dbReference type="EMBL" id="RBAH01000005">
    <property type="protein sequence ID" value="RKN85259.1"/>
    <property type="molecule type" value="Genomic_DNA"/>
</dbReference>
<dbReference type="AlphaFoldDB" id="A0A3B0CLZ7"/>
<protein>
    <submittedName>
        <fullName evidence="1">Uncharacterized protein</fullName>
    </submittedName>
</protein>
<reference evidence="1 2" key="1">
    <citation type="journal article" date="2007" name="Int. J. Syst. Evol. Microbiol.">
        <title>Paenibacillus ginsengarvi sp. nov., isolated from soil from ginseng cultivation.</title>
        <authorList>
            <person name="Yoon M.H."/>
            <person name="Ten L.N."/>
            <person name="Im W.T."/>
        </authorList>
    </citation>
    <scope>NUCLEOTIDE SEQUENCE [LARGE SCALE GENOMIC DNA]</scope>
    <source>
        <strain evidence="1 2">KCTC 13059</strain>
    </source>
</reference>
<proteinExistence type="predicted"/>
<gene>
    <name evidence="1" type="ORF">D7M11_09225</name>
</gene>
<dbReference type="Proteomes" id="UP000282311">
    <property type="component" value="Unassembled WGS sequence"/>
</dbReference>
<comment type="caution">
    <text evidence="1">The sequence shown here is derived from an EMBL/GenBank/DDBJ whole genome shotgun (WGS) entry which is preliminary data.</text>
</comment>
<dbReference type="RefSeq" id="WP_120746911.1">
    <property type="nucleotide sequence ID" value="NZ_RBAH01000005.1"/>
</dbReference>